<sequence length="228" mass="23827">MPNLPTSQASAMDQDDSLIRTRHSRSERTSLATTGFYSDPTAATDDMVLPPLKRAPSLPSLHGSGSDTPAVQFRQPQETLDDAFASIDFRPMIMGDAGGLHITASPEVTPHIHPLDDPSSPFSPTSPLLLTPAHTATSMISASASMAIDFPLSSSLETGMMDLVVDESEFGQDLFMRAPPSRAASLVNPADVAFVVSAPTAADTEPAHERGSSSGAATAAPPPAFSQL</sequence>
<dbReference type="AlphaFoldDB" id="A0A9P6Q550"/>
<reference evidence="2" key="1">
    <citation type="journal article" date="2020" name="Fungal Divers.">
        <title>Resolving the Mortierellaceae phylogeny through synthesis of multi-gene phylogenetics and phylogenomics.</title>
        <authorList>
            <person name="Vandepol N."/>
            <person name="Liber J."/>
            <person name="Desiro A."/>
            <person name="Na H."/>
            <person name="Kennedy M."/>
            <person name="Barry K."/>
            <person name="Grigoriev I.V."/>
            <person name="Miller A.N."/>
            <person name="O'Donnell K."/>
            <person name="Stajich J.E."/>
            <person name="Bonito G."/>
        </authorList>
    </citation>
    <scope>NUCLEOTIDE SEQUENCE</scope>
    <source>
        <strain evidence="2">BC1065</strain>
    </source>
</reference>
<keyword evidence="3" id="KW-1185">Reference proteome</keyword>
<comment type="caution">
    <text evidence="2">The sequence shown here is derived from an EMBL/GenBank/DDBJ whole genome shotgun (WGS) entry which is preliminary data.</text>
</comment>
<evidence type="ECO:0000313" key="2">
    <source>
        <dbReference type="EMBL" id="KAG0259612.1"/>
    </source>
</evidence>
<dbReference type="Proteomes" id="UP000807716">
    <property type="component" value="Unassembled WGS sequence"/>
</dbReference>
<evidence type="ECO:0000313" key="3">
    <source>
        <dbReference type="Proteomes" id="UP000807716"/>
    </source>
</evidence>
<organism evidence="2 3">
    <name type="scientific">Actinomortierella ambigua</name>
    <dbReference type="NCBI Taxonomy" id="1343610"/>
    <lineage>
        <taxon>Eukaryota</taxon>
        <taxon>Fungi</taxon>
        <taxon>Fungi incertae sedis</taxon>
        <taxon>Mucoromycota</taxon>
        <taxon>Mortierellomycotina</taxon>
        <taxon>Mortierellomycetes</taxon>
        <taxon>Mortierellales</taxon>
        <taxon>Mortierellaceae</taxon>
        <taxon>Actinomortierella</taxon>
    </lineage>
</organism>
<evidence type="ECO:0000256" key="1">
    <source>
        <dbReference type="SAM" id="MobiDB-lite"/>
    </source>
</evidence>
<proteinExistence type="predicted"/>
<name>A0A9P6Q550_9FUNG</name>
<dbReference type="EMBL" id="JAAAJB010000278">
    <property type="protein sequence ID" value="KAG0259612.1"/>
    <property type="molecule type" value="Genomic_DNA"/>
</dbReference>
<gene>
    <name evidence="2" type="ORF">DFQ27_003968</name>
</gene>
<feature type="region of interest" description="Disordered" evidence="1">
    <location>
        <begin position="1"/>
        <end position="71"/>
    </location>
</feature>
<feature type="compositionally biased region" description="Polar residues" evidence="1">
    <location>
        <begin position="1"/>
        <end position="11"/>
    </location>
</feature>
<feature type="region of interest" description="Disordered" evidence="1">
    <location>
        <begin position="201"/>
        <end position="228"/>
    </location>
</feature>
<protein>
    <submittedName>
        <fullName evidence="2">Uncharacterized protein</fullName>
    </submittedName>
</protein>
<accession>A0A9P6Q550</accession>